<feature type="non-terminal residue" evidence="3">
    <location>
        <position position="214"/>
    </location>
</feature>
<gene>
    <name evidence="3" type="ORF">J437_LFUL011226</name>
</gene>
<dbReference type="GO" id="GO:0034551">
    <property type="term" value="P:mitochondrial respiratory chain complex III assembly"/>
    <property type="evidence" value="ECO:0007669"/>
    <property type="project" value="TreeGrafter"/>
</dbReference>
<accession>A0A8K0KDX2</accession>
<keyword evidence="4" id="KW-1185">Reference proteome</keyword>
<dbReference type="PANTHER" id="PTHR12184">
    <property type="entry name" value="UBIQUINOL-CYTOCHROME C REDUCTASE COMPLEX ASSEMBLY FACTOR 1 FAMILY MEMBER"/>
    <property type="match status" value="1"/>
</dbReference>
<reference evidence="3" key="1">
    <citation type="submission" date="2013-04" db="EMBL/GenBank/DDBJ databases">
        <authorList>
            <person name="Qu J."/>
            <person name="Murali S.C."/>
            <person name="Bandaranaike D."/>
            <person name="Bellair M."/>
            <person name="Blankenburg K."/>
            <person name="Chao H."/>
            <person name="Dinh H."/>
            <person name="Doddapaneni H."/>
            <person name="Downs B."/>
            <person name="Dugan-Rocha S."/>
            <person name="Elkadiri S."/>
            <person name="Gnanaolivu R.D."/>
            <person name="Hernandez B."/>
            <person name="Javaid M."/>
            <person name="Jayaseelan J.C."/>
            <person name="Lee S."/>
            <person name="Li M."/>
            <person name="Ming W."/>
            <person name="Munidasa M."/>
            <person name="Muniz J."/>
            <person name="Nguyen L."/>
            <person name="Ongeri F."/>
            <person name="Osuji N."/>
            <person name="Pu L.-L."/>
            <person name="Puazo M."/>
            <person name="Qu C."/>
            <person name="Quiroz J."/>
            <person name="Raj R."/>
            <person name="Weissenberger G."/>
            <person name="Xin Y."/>
            <person name="Zou X."/>
            <person name="Han Y."/>
            <person name="Richards S."/>
            <person name="Worley K."/>
            <person name="Muzny D."/>
            <person name="Gibbs R."/>
        </authorList>
    </citation>
    <scope>NUCLEOTIDE SEQUENCE</scope>
    <source>
        <strain evidence="3">Sampled in the wild</strain>
    </source>
</reference>
<name>A0A8K0KDX2_LADFU</name>
<dbReference type="InterPro" id="IPR021150">
    <property type="entry name" value="Ubiq_cyt_c_chap"/>
</dbReference>
<evidence type="ECO:0000313" key="3">
    <source>
        <dbReference type="EMBL" id="KAG8232286.1"/>
    </source>
</evidence>
<evidence type="ECO:0000256" key="1">
    <source>
        <dbReference type="ARBA" id="ARBA00006407"/>
    </source>
</evidence>
<dbReference type="Proteomes" id="UP000792457">
    <property type="component" value="Unassembled WGS sequence"/>
</dbReference>
<dbReference type="Pfam" id="PF03981">
    <property type="entry name" value="Ubiq_cyt_C_chap"/>
    <property type="match status" value="1"/>
</dbReference>
<dbReference type="InterPro" id="IPR007129">
    <property type="entry name" value="Ubiqinol_cyt_c_chaperone_CPB3"/>
</dbReference>
<protein>
    <recommendedName>
        <fullName evidence="2">Ubiquinol-cytochrome c chaperone domain-containing protein</fullName>
    </recommendedName>
</protein>
<dbReference type="GO" id="GO:0005739">
    <property type="term" value="C:mitochondrion"/>
    <property type="evidence" value="ECO:0007669"/>
    <property type="project" value="TreeGrafter"/>
</dbReference>
<dbReference type="EMBL" id="KZ308609">
    <property type="protein sequence ID" value="KAG8232286.1"/>
    <property type="molecule type" value="Genomic_DNA"/>
</dbReference>
<comment type="caution">
    <text evidence="3">The sequence shown here is derived from an EMBL/GenBank/DDBJ whole genome shotgun (WGS) entry which is preliminary data.</text>
</comment>
<comment type="similarity">
    <text evidence="1">Belongs to the CBP3 family.</text>
</comment>
<proteinExistence type="inferred from homology"/>
<sequence>MIRLFLSRNLMAFGRSRSQCAIPVRIVSKHCDLQKQLYSHSISTHSPKLATSKFVQKLKDRIKWFDYSKSILRAGGVKLYENVADRIRHEEFFEVLGLPDTLYSWFLVLELHVWMVMARVMAEKDGRFVRNVVVESMWADVRIRINKLQDNSATNISNTLEELSQQFGAAIIAYDEGLMSDDRCLAGALWRRILQQKYGNAASLEILVKYVREQ</sequence>
<dbReference type="PANTHER" id="PTHR12184:SF1">
    <property type="entry name" value="UBIQUINOL-CYTOCHROME-C REDUCTASE COMPLEX ASSEMBLY FACTOR 1"/>
    <property type="match status" value="1"/>
</dbReference>
<feature type="domain" description="Ubiquinol-cytochrome c chaperone" evidence="2">
    <location>
        <begin position="95"/>
        <end position="214"/>
    </location>
</feature>
<evidence type="ECO:0000313" key="4">
    <source>
        <dbReference type="Proteomes" id="UP000792457"/>
    </source>
</evidence>
<evidence type="ECO:0000259" key="2">
    <source>
        <dbReference type="Pfam" id="PF03981"/>
    </source>
</evidence>
<dbReference type="AlphaFoldDB" id="A0A8K0KDX2"/>
<organism evidence="3 4">
    <name type="scientific">Ladona fulva</name>
    <name type="common">Scarce chaser dragonfly</name>
    <name type="synonym">Libellula fulva</name>
    <dbReference type="NCBI Taxonomy" id="123851"/>
    <lineage>
        <taxon>Eukaryota</taxon>
        <taxon>Metazoa</taxon>
        <taxon>Ecdysozoa</taxon>
        <taxon>Arthropoda</taxon>
        <taxon>Hexapoda</taxon>
        <taxon>Insecta</taxon>
        <taxon>Pterygota</taxon>
        <taxon>Palaeoptera</taxon>
        <taxon>Odonata</taxon>
        <taxon>Epiprocta</taxon>
        <taxon>Anisoptera</taxon>
        <taxon>Libelluloidea</taxon>
        <taxon>Libellulidae</taxon>
        <taxon>Ladona</taxon>
    </lineage>
</organism>
<dbReference type="OrthoDB" id="4007at2759"/>
<reference evidence="3" key="2">
    <citation type="submission" date="2017-10" db="EMBL/GenBank/DDBJ databases">
        <title>Ladona fulva Genome sequencing and assembly.</title>
        <authorList>
            <person name="Murali S."/>
            <person name="Richards S."/>
            <person name="Bandaranaike D."/>
            <person name="Bellair M."/>
            <person name="Blankenburg K."/>
            <person name="Chao H."/>
            <person name="Dinh H."/>
            <person name="Doddapaneni H."/>
            <person name="Dugan-Rocha S."/>
            <person name="Elkadiri S."/>
            <person name="Gnanaolivu R."/>
            <person name="Hernandez B."/>
            <person name="Skinner E."/>
            <person name="Javaid M."/>
            <person name="Lee S."/>
            <person name="Li M."/>
            <person name="Ming W."/>
            <person name="Munidasa M."/>
            <person name="Muniz J."/>
            <person name="Nguyen L."/>
            <person name="Hughes D."/>
            <person name="Osuji N."/>
            <person name="Pu L.-L."/>
            <person name="Puazo M."/>
            <person name="Qu C."/>
            <person name="Quiroz J."/>
            <person name="Raj R."/>
            <person name="Weissenberger G."/>
            <person name="Xin Y."/>
            <person name="Zou X."/>
            <person name="Han Y."/>
            <person name="Worley K."/>
            <person name="Muzny D."/>
            <person name="Gibbs R."/>
        </authorList>
    </citation>
    <scope>NUCLEOTIDE SEQUENCE</scope>
    <source>
        <strain evidence="3">Sampled in the wild</strain>
    </source>
</reference>